<dbReference type="Gene3D" id="3.10.180.10">
    <property type="entry name" value="2,3-Dihydroxybiphenyl 1,2-Dioxygenase, domain 1"/>
    <property type="match status" value="1"/>
</dbReference>
<dbReference type="STRING" id="662367.SAMN05216167_101961"/>
<accession>A0A1I1IKQ9</accession>
<dbReference type="InterPro" id="IPR037523">
    <property type="entry name" value="VOC_core"/>
</dbReference>
<keyword evidence="1" id="KW-0479">Metal-binding</keyword>
<dbReference type="PANTHER" id="PTHR36113">
    <property type="entry name" value="LYASE, PUTATIVE-RELATED-RELATED"/>
    <property type="match status" value="1"/>
</dbReference>
<dbReference type="Proteomes" id="UP000198598">
    <property type="component" value="Unassembled WGS sequence"/>
</dbReference>
<proteinExistence type="predicted"/>
<name>A0A1I1IKQ9_9BACT</name>
<protein>
    <submittedName>
        <fullName evidence="3">Glyoxylase I family protein</fullName>
    </submittedName>
</protein>
<keyword evidence="4" id="KW-1185">Reference proteome</keyword>
<reference evidence="3 4" key="1">
    <citation type="submission" date="2016-10" db="EMBL/GenBank/DDBJ databases">
        <authorList>
            <person name="de Groot N.N."/>
        </authorList>
    </citation>
    <scope>NUCLEOTIDE SEQUENCE [LARGE SCALE GENOMIC DNA]</scope>
    <source>
        <strain evidence="3 4">DSM 26130</strain>
    </source>
</reference>
<dbReference type="Pfam" id="PF00903">
    <property type="entry name" value="Glyoxalase"/>
    <property type="match status" value="1"/>
</dbReference>
<dbReference type="InterPro" id="IPR029068">
    <property type="entry name" value="Glyas_Bleomycin-R_OHBP_Dase"/>
</dbReference>
<sequence length="138" mass="15047">MADLVFSHIALSCNDIAVTEQFYTTHFGFQRSRAIPLGEGNEIVFLKNGQSVYLELFKAEGSRPEGTPEAVADGPHYTGVRHIAFQVTDVDATISAMGDAANATLGPLDFSDFIPGWKTIWVKDPDGNIVEISQGYHD</sequence>
<evidence type="ECO:0000313" key="3">
    <source>
        <dbReference type="EMBL" id="SFC36541.1"/>
    </source>
</evidence>
<gene>
    <name evidence="3" type="ORF">SAMN05216167_101961</name>
</gene>
<dbReference type="PROSITE" id="PS51819">
    <property type="entry name" value="VOC"/>
    <property type="match status" value="1"/>
</dbReference>
<dbReference type="OrthoDB" id="9789012at2"/>
<evidence type="ECO:0000259" key="2">
    <source>
        <dbReference type="PROSITE" id="PS51819"/>
    </source>
</evidence>
<evidence type="ECO:0000256" key="1">
    <source>
        <dbReference type="ARBA" id="ARBA00022723"/>
    </source>
</evidence>
<feature type="domain" description="VOC" evidence="2">
    <location>
        <begin position="5"/>
        <end position="135"/>
    </location>
</feature>
<dbReference type="PANTHER" id="PTHR36113:SF6">
    <property type="entry name" value="FOSFOMYCIN RESISTANCE PROTEIN FOSX"/>
    <property type="match status" value="1"/>
</dbReference>
<dbReference type="InterPro" id="IPR051332">
    <property type="entry name" value="Fosfomycin_Res_Enzymes"/>
</dbReference>
<dbReference type="SUPFAM" id="SSF54593">
    <property type="entry name" value="Glyoxalase/Bleomycin resistance protein/Dihydroxybiphenyl dioxygenase"/>
    <property type="match status" value="1"/>
</dbReference>
<dbReference type="AlphaFoldDB" id="A0A1I1IKQ9"/>
<dbReference type="RefSeq" id="WP_093823373.1">
    <property type="nucleotide sequence ID" value="NZ_FOLQ01000001.1"/>
</dbReference>
<dbReference type="GO" id="GO:0046872">
    <property type="term" value="F:metal ion binding"/>
    <property type="evidence" value="ECO:0007669"/>
    <property type="project" value="UniProtKB-KW"/>
</dbReference>
<evidence type="ECO:0000313" key="4">
    <source>
        <dbReference type="Proteomes" id="UP000198598"/>
    </source>
</evidence>
<dbReference type="EMBL" id="FOLQ01000001">
    <property type="protein sequence ID" value="SFC36541.1"/>
    <property type="molecule type" value="Genomic_DNA"/>
</dbReference>
<organism evidence="3 4">
    <name type="scientific">Spirosoma endophyticum</name>
    <dbReference type="NCBI Taxonomy" id="662367"/>
    <lineage>
        <taxon>Bacteria</taxon>
        <taxon>Pseudomonadati</taxon>
        <taxon>Bacteroidota</taxon>
        <taxon>Cytophagia</taxon>
        <taxon>Cytophagales</taxon>
        <taxon>Cytophagaceae</taxon>
        <taxon>Spirosoma</taxon>
    </lineage>
</organism>
<dbReference type="CDD" id="cd06587">
    <property type="entry name" value="VOC"/>
    <property type="match status" value="1"/>
</dbReference>
<dbReference type="InterPro" id="IPR004360">
    <property type="entry name" value="Glyas_Fos-R_dOase_dom"/>
</dbReference>